<dbReference type="Pfam" id="PF14392">
    <property type="entry name" value="zf-CCHC_4"/>
    <property type="match status" value="1"/>
</dbReference>
<dbReference type="AlphaFoldDB" id="A0A7J8QZ09"/>
<dbReference type="InterPro" id="IPR025836">
    <property type="entry name" value="Zn_knuckle_CX2CX4HX4C"/>
</dbReference>
<gene>
    <name evidence="2" type="ORF">Godav_019180</name>
</gene>
<sequence>MAKQFGDFLGQFLDYDTSFLSMGFQNFMHIRVRLDVTIPLKRKKKILISKDRIVYAQFQYKKLSLFCFICGKLGHEESFYPFRTRIEPSKIVFGWVISLRAELQRRNTKVTKWLREADGSECCMLNKEREIRGQNLRDERDTGIIVRLNFWAMTLLEEFMIYRLALQGRAVGRNEAS</sequence>
<dbReference type="EMBL" id="JABFAC010000002">
    <property type="protein sequence ID" value="MBA0606761.1"/>
    <property type="molecule type" value="Genomic_DNA"/>
</dbReference>
<accession>A0A7J8QZ09</accession>
<evidence type="ECO:0000313" key="2">
    <source>
        <dbReference type="EMBL" id="MBA0606761.1"/>
    </source>
</evidence>
<protein>
    <recommendedName>
        <fullName evidence="1">Zinc knuckle CX2CX4HX4C domain-containing protein</fullName>
    </recommendedName>
</protein>
<keyword evidence="3" id="KW-1185">Reference proteome</keyword>
<evidence type="ECO:0000313" key="3">
    <source>
        <dbReference type="Proteomes" id="UP000593561"/>
    </source>
</evidence>
<feature type="domain" description="Zinc knuckle CX2CX4HX4C" evidence="1">
    <location>
        <begin position="34"/>
        <end position="81"/>
    </location>
</feature>
<proteinExistence type="predicted"/>
<dbReference type="Proteomes" id="UP000593561">
    <property type="component" value="Unassembled WGS sequence"/>
</dbReference>
<reference evidence="2 3" key="1">
    <citation type="journal article" date="2019" name="Genome Biol. Evol.">
        <title>Insights into the evolution of the New World diploid cottons (Gossypium, subgenus Houzingenia) based on genome sequencing.</title>
        <authorList>
            <person name="Grover C.E."/>
            <person name="Arick M.A. 2nd"/>
            <person name="Thrash A."/>
            <person name="Conover J.L."/>
            <person name="Sanders W.S."/>
            <person name="Peterson D.G."/>
            <person name="Frelichowski J.E."/>
            <person name="Scheffler J.A."/>
            <person name="Scheffler B.E."/>
            <person name="Wendel J.F."/>
        </authorList>
    </citation>
    <scope>NUCLEOTIDE SEQUENCE [LARGE SCALE GENOMIC DNA]</scope>
    <source>
        <strain evidence="2">27</strain>
        <tissue evidence="2">Leaf</tissue>
    </source>
</reference>
<organism evidence="2 3">
    <name type="scientific">Gossypium davidsonii</name>
    <name type="common">Davidson's cotton</name>
    <name type="synonym">Gossypium klotzschianum subsp. davidsonii</name>
    <dbReference type="NCBI Taxonomy" id="34287"/>
    <lineage>
        <taxon>Eukaryota</taxon>
        <taxon>Viridiplantae</taxon>
        <taxon>Streptophyta</taxon>
        <taxon>Embryophyta</taxon>
        <taxon>Tracheophyta</taxon>
        <taxon>Spermatophyta</taxon>
        <taxon>Magnoliopsida</taxon>
        <taxon>eudicotyledons</taxon>
        <taxon>Gunneridae</taxon>
        <taxon>Pentapetalae</taxon>
        <taxon>rosids</taxon>
        <taxon>malvids</taxon>
        <taxon>Malvales</taxon>
        <taxon>Malvaceae</taxon>
        <taxon>Malvoideae</taxon>
        <taxon>Gossypium</taxon>
    </lineage>
</organism>
<comment type="caution">
    <text evidence="2">The sequence shown here is derived from an EMBL/GenBank/DDBJ whole genome shotgun (WGS) entry which is preliminary data.</text>
</comment>
<evidence type="ECO:0000259" key="1">
    <source>
        <dbReference type="Pfam" id="PF14392"/>
    </source>
</evidence>
<name>A0A7J8QZ09_GOSDV</name>